<gene>
    <name evidence="4" type="ORF">INT47_002044</name>
</gene>
<evidence type="ECO:0000256" key="2">
    <source>
        <dbReference type="SAM" id="Phobius"/>
    </source>
</evidence>
<feature type="region of interest" description="Disordered" evidence="1">
    <location>
        <begin position="370"/>
        <end position="394"/>
    </location>
</feature>
<feature type="signal peptide" evidence="3">
    <location>
        <begin position="1"/>
        <end position="17"/>
    </location>
</feature>
<keyword evidence="2" id="KW-0472">Membrane</keyword>
<name>A0A8H7QZQ2_9FUNG</name>
<keyword evidence="5" id="KW-1185">Reference proteome</keyword>
<keyword evidence="3" id="KW-0732">Signal</keyword>
<dbReference type="EMBL" id="JAEPRD010000068">
    <property type="protein sequence ID" value="KAG2201784.1"/>
    <property type="molecule type" value="Genomic_DNA"/>
</dbReference>
<evidence type="ECO:0000313" key="5">
    <source>
        <dbReference type="Proteomes" id="UP000603453"/>
    </source>
</evidence>
<evidence type="ECO:0000256" key="3">
    <source>
        <dbReference type="SAM" id="SignalP"/>
    </source>
</evidence>
<keyword evidence="2" id="KW-1133">Transmembrane helix</keyword>
<comment type="caution">
    <text evidence="4">The sequence shown here is derived from an EMBL/GenBank/DDBJ whole genome shotgun (WGS) entry which is preliminary data.</text>
</comment>
<protein>
    <submittedName>
        <fullName evidence="4">Uncharacterized protein</fullName>
    </submittedName>
</protein>
<organism evidence="4 5">
    <name type="scientific">Mucor saturninus</name>
    <dbReference type="NCBI Taxonomy" id="64648"/>
    <lineage>
        <taxon>Eukaryota</taxon>
        <taxon>Fungi</taxon>
        <taxon>Fungi incertae sedis</taxon>
        <taxon>Mucoromycota</taxon>
        <taxon>Mucoromycotina</taxon>
        <taxon>Mucoromycetes</taxon>
        <taxon>Mucorales</taxon>
        <taxon>Mucorineae</taxon>
        <taxon>Mucoraceae</taxon>
        <taxon>Mucor</taxon>
    </lineage>
</organism>
<reference evidence="4" key="1">
    <citation type="submission" date="2020-12" db="EMBL/GenBank/DDBJ databases">
        <title>Metabolic potential, ecology and presence of endohyphal bacteria is reflected in genomic diversity of Mucoromycotina.</title>
        <authorList>
            <person name="Muszewska A."/>
            <person name="Okrasinska A."/>
            <person name="Steczkiewicz K."/>
            <person name="Drgas O."/>
            <person name="Orlowska M."/>
            <person name="Perlinska-Lenart U."/>
            <person name="Aleksandrzak-Piekarczyk T."/>
            <person name="Szatraj K."/>
            <person name="Zielenkiewicz U."/>
            <person name="Pilsyk S."/>
            <person name="Malc E."/>
            <person name="Mieczkowski P."/>
            <person name="Kruszewska J.S."/>
            <person name="Biernat P."/>
            <person name="Pawlowska J."/>
        </authorList>
    </citation>
    <scope>NUCLEOTIDE SEQUENCE</scope>
    <source>
        <strain evidence="4">WA0000017839</strain>
    </source>
</reference>
<keyword evidence="2" id="KW-0812">Transmembrane</keyword>
<feature type="transmembrane region" description="Helical" evidence="2">
    <location>
        <begin position="337"/>
        <end position="361"/>
    </location>
</feature>
<dbReference type="OrthoDB" id="2290157at2759"/>
<sequence length="463" mass="51921">MMHFLFFGILFIEIIQALDYADFGLPNRNPCVLSHGGKVYVINQQSLAINFQQPWENTSPEITTHNLTTVGACSITRSGRVILIPLEQQQPLQVIDDITLSWNLNSNITYLGSQNAINLFIERTIPLTSAFVIAAYNDFIVIFGGYNESSTFILDTRYPPYIWDEVSLSPNTPIKTASSISTLYATSRWILHFQIDSNIIYIYCLDPLNLQWYGLISTFELDNDQTQSIQVVPTTEDLDSFLIVARQENETYISTTLWQSNTSALLPMITVTFVNSIVQQTGQRSGGGSVLVTRIDDEMALLYGGKANLEFLNTTSKSFVATPEWLTEGSPQEDNHLGIILGTVLGGVMFIIVLVVLFIWLRKRSNVSLSPNNTKPKNIPSMSQQEENLEPSPSISQFTLSPIKRLSPISLFPLANDHVSSENEDEGITVLPQQPKIKSRFKEHFDFHESIASGSLQIDPREQ</sequence>
<evidence type="ECO:0000313" key="4">
    <source>
        <dbReference type="EMBL" id="KAG2201784.1"/>
    </source>
</evidence>
<proteinExistence type="predicted"/>
<accession>A0A8H7QZQ2</accession>
<dbReference type="AlphaFoldDB" id="A0A8H7QZQ2"/>
<feature type="chain" id="PRO_5034804907" evidence="3">
    <location>
        <begin position="18"/>
        <end position="463"/>
    </location>
</feature>
<dbReference type="Proteomes" id="UP000603453">
    <property type="component" value="Unassembled WGS sequence"/>
</dbReference>
<evidence type="ECO:0000256" key="1">
    <source>
        <dbReference type="SAM" id="MobiDB-lite"/>
    </source>
</evidence>